<gene>
    <name evidence="3" type="ORF">NliqN6_0007</name>
</gene>
<evidence type="ECO:0000259" key="2">
    <source>
        <dbReference type="Pfam" id="PF07859"/>
    </source>
</evidence>
<dbReference type="Gene3D" id="3.40.50.1820">
    <property type="entry name" value="alpha/beta hydrolase"/>
    <property type="match status" value="1"/>
</dbReference>
<dbReference type="SUPFAM" id="SSF53474">
    <property type="entry name" value="alpha/beta-Hydrolases"/>
    <property type="match status" value="1"/>
</dbReference>
<reference evidence="3" key="1">
    <citation type="submission" date="2020-07" db="EMBL/GenBank/DDBJ databases">
        <title>Draft Genome Sequence of a Deep-Sea Yeast, Naganishia (Cryptococcus) liquefaciens strain N6.</title>
        <authorList>
            <person name="Han Y.W."/>
            <person name="Kajitani R."/>
            <person name="Morimoto H."/>
            <person name="Parhat M."/>
            <person name="Tsubouchi H."/>
            <person name="Bakenova O."/>
            <person name="Ogata M."/>
            <person name="Argunhan B."/>
            <person name="Aoki R."/>
            <person name="Kajiwara S."/>
            <person name="Itoh T."/>
            <person name="Iwasaki H."/>
        </authorList>
    </citation>
    <scope>NUCLEOTIDE SEQUENCE</scope>
    <source>
        <strain evidence="3">N6</strain>
    </source>
</reference>
<dbReference type="InterPro" id="IPR029058">
    <property type="entry name" value="AB_hydrolase_fold"/>
</dbReference>
<dbReference type="EMBL" id="BLZA01000002">
    <property type="protein sequence ID" value="GHJ83605.1"/>
    <property type="molecule type" value="Genomic_DNA"/>
</dbReference>
<evidence type="ECO:0000313" key="4">
    <source>
        <dbReference type="Proteomes" id="UP000620104"/>
    </source>
</evidence>
<sequence>MTLFAADATPPHHRFLFKRVDNCETEGCHMDIWLPDGIHKQSKQGGIPIAILIHGGAFTMGSSRDIPDNQVEYYLEHDIAVVSLEYRMVPHVIHAEIRQDLLDAYIYIQQRLNDRLAEELKIDHPILDVQRCIAFGGSAGATSCLCLAADIETHNDKCAATFLALPQLKAMICAYPLTDPGNHFSQPRAAWAEKAPKMFPNDWELIKDFPTDGKAMATQTLNSFLYGCDAPYSPTDAALNLITPDYPPSYILAALADTLIPVEHSFMLYDKLQEHGVESYITKVEGAAHGFAERPASDWPQGMDYWKDAIKDSVDWAIAKVQ</sequence>
<dbReference type="PANTHER" id="PTHR48081:SF3">
    <property type="entry name" value="ALPHA_BETA HYDROLASE FOLD-3 DOMAIN-CONTAINING PROTEIN"/>
    <property type="match status" value="1"/>
</dbReference>
<name>A0A8H3YBV2_9TREE</name>
<evidence type="ECO:0000256" key="1">
    <source>
        <dbReference type="ARBA" id="ARBA00022801"/>
    </source>
</evidence>
<keyword evidence="4" id="KW-1185">Reference proteome</keyword>
<proteinExistence type="predicted"/>
<organism evidence="3 4">
    <name type="scientific">Naganishia liquefaciens</name>
    <dbReference type="NCBI Taxonomy" id="104408"/>
    <lineage>
        <taxon>Eukaryota</taxon>
        <taxon>Fungi</taxon>
        <taxon>Dikarya</taxon>
        <taxon>Basidiomycota</taxon>
        <taxon>Agaricomycotina</taxon>
        <taxon>Tremellomycetes</taxon>
        <taxon>Filobasidiales</taxon>
        <taxon>Filobasidiaceae</taxon>
        <taxon>Naganishia</taxon>
    </lineage>
</organism>
<dbReference type="AlphaFoldDB" id="A0A8H3YBV2"/>
<dbReference type="InterPro" id="IPR050300">
    <property type="entry name" value="GDXG_lipolytic_enzyme"/>
</dbReference>
<dbReference type="OrthoDB" id="19653at2759"/>
<comment type="caution">
    <text evidence="3">The sequence shown here is derived from an EMBL/GenBank/DDBJ whole genome shotgun (WGS) entry which is preliminary data.</text>
</comment>
<protein>
    <recommendedName>
        <fullName evidence="2">Alpha/beta hydrolase fold-3 domain-containing protein</fullName>
    </recommendedName>
</protein>
<accession>A0A8H3YBV2</accession>
<keyword evidence="1" id="KW-0378">Hydrolase</keyword>
<dbReference type="InterPro" id="IPR013094">
    <property type="entry name" value="AB_hydrolase_3"/>
</dbReference>
<dbReference type="GO" id="GO:0016787">
    <property type="term" value="F:hydrolase activity"/>
    <property type="evidence" value="ECO:0007669"/>
    <property type="project" value="UniProtKB-KW"/>
</dbReference>
<dbReference type="Pfam" id="PF07859">
    <property type="entry name" value="Abhydrolase_3"/>
    <property type="match status" value="1"/>
</dbReference>
<feature type="domain" description="Alpha/beta hydrolase fold-3" evidence="2">
    <location>
        <begin position="51"/>
        <end position="292"/>
    </location>
</feature>
<dbReference type="PANTHER" id="PTHR48081">
    <property type="entry name" value="AB HYDROLASE SUPERFAMILY PROTEIN C4A8.06C"/>
    <property type="match status" value="1"/>
</dbReference>
<dbReference type="Proteomes" id="UP000620104">
    <property type="component" value="Unassembled WGS sequence"/>
</dbReference>
<evidence type="ECO:0000313" key="3">
    <source>
        <dbReference type="EMBL" id="GHJ83605.1"/>
    </source>
</evidence>